<protein>
    <submittedName>
        <fullName evidence="3">MFS transporter</fullName>
    </submittedName>
</protein>
<sequence>MSTRTGLADYRSALTAPGARGPVLFSLLARMPIAMIGLAMLLYVRTTTGSFGTAGLVSAAVLLGVASGSVAQGRVIDRFGPTRPLLTVTVVFAVSVAAAVVAVQLGAATPVLVVIGFVTGLSEPAVGAASRSTWGRLVPPGPVRQAALAYEAISMEVFFILGPALAGVLLYAPWAGTGVVVGAVLMVMGGTGFALTDTVRSWGPAPAGTVRSRGLGALGTPGMRTLAVAALGFGVVIGFVEVGVPAVTAQAGRPALSGLMLSLWSMSSVAFGVFYSTRPWPRPMHLRLPFLLAAFALLVPLLAVPSSLWGLAVALLLVGTMITPQSTAHSSTIDSAAPAGTHTEAFGWIITAVTLGLAGGQSVAGQLVERVGTDAVFVSAGVAGLAVAAVVAARRATLVQAEAPAAPATAVTAPAAAPGGAPRSLAHTA</sequence>
<gene>
    <name evidence="3" type="ORF">RHODO2019_15260</name>
</gene>
<feature type="transmembrane region" description="Helical" evidence="2">
    <location>
        <begin position="255"/>
        <end position="276"/>
    </location>
</feature>
<reference evidence="3" key="1">
    <citation type="submission" date="2022-10" db="EMBL/GenBank/DDBJ databases">
        <title>Rhodococcus sp.75.</title>
        <authorList>
            <person name="Sun M."/>
        </authorList>
    </citation>
    <scope>NUCLEOTIDE SEQUENCE</scope>
    <source>
        <strain evidence="3">75</strain>
    </source>
</reference>
<evidence type="ECO:0000256" key="2">
    <source>
        <dbReference type="SAM" id="Phobius"/>
    </source>
</evidence>
<dbReference type="Gene3D" id="1.20.1250.20">
    <property type="entry name" value="MFS general substrate transporter like domains"/>
    <property type="match status" value="1"/>
</dbReference>
<feature type="transmembrane region" description="Helical" evidence="2">
    <location>
        <begin position="50"/>
        <end position="73"/>
    </location>
</feature>
<dbReference type="SUPFAM" id="SSF103473">
    <property type="entry name" value="MFS general substrate transporter"/>
    <property type="match status" value="1"/>
</dbReference>
<feature type="transmembrane region" description="Helical" evidence="2">
    <location>
        <begin position="150"/>
        <end position="172"/>
    </location>
</feature>
<feature type="transmembrane region" description="Helical" evidence="2">
    <location>
        <begin position="85"/>
        <end position="105"/>
    </location>
</feature>
<feature type="transmembrane region" description="Helical" evidence="2">
    <location>
        <begin position="226"/>
        <end position="249"/>
    </location>
</feature>
<keyword evidence="2" id="KW-1133">Transmembrane helix</keyword>
<dbReference type="RefSeq" id="WP_265382585.1">
    <property type="nucleotide sequence ID" value="NZ_CP110615.1"/>
</dbReference>
<dbReference type="Proteomes" id="UP001164965">
    <property type="component" value="Chromosome"/>
</dbReference>
<feature type="transmembrane region" description="Helical" evidence="2">
    <location>
        <begin position="375"/>
        <end position="393"/>
    </location>
</feature>
<evidence type="ECO:0000313" key="3">
    <source>
        <dbReference type="EMBL" id="UZJ24478.1"/>
    </source>
</evidence>
<feature type="compositionally biased region" description="Low complexity" evidence="1">
    <location>
        <begin position="410"/>
        <end position="422"/>
    </location>
</feature>
<dbReference type="InterPro" id="IPR036259">
    <property type="entry name" value="MFS_trans_sf"/>
</dbReference>
<feature type="transmembrane region" description="Helical" evidence="2">
    <location>
        <begin position="288"/>
        <end position="318"/>
    </location>
</feature>
<proteinExistence type="predicted"/>
<dbReference type="PANTHER" id="PTHR23542:SF1">
    <property type="entry name" value="MAJOR FACILITATOR SUPERFAMILY (MFS) PROFILE DOMAIN-CONTAINING PROTEIN"/>
    <property type="match status" value="1"/>
</dbReference>
<feature type="transmembrane region" description="Helical" evidence="2">
    <location>
        <begin position="178"/>
        <end position="196"/>
    </location>
</feature>
<organism evidence="3 4">
    <name type="scientific">Rhodococcus antarcticus</name>
    <dbReference type="NCBI Taxonomy" id="2987751"/>
    <lineage>
        <taxon>Bacteria</taxon>
        <taxon>Bacillati</taxon>
        <taxon>Actinomycetota</taxon>
        <taxon>Actinomycetes</taxon>
        <taxon>Mycobacteriales</taxon>
        <taxon>Nocardiaceae</taxon>
        <taxon>Rhodococcus</taxon>
    </lineage>
</organism>
<dbReference type="EMBL" id="CP110615">
    <property type="protein sequence ID" value="UZJ24478.1"/>
    <property type="molecule type" value="Genomic_DNA"/>
</dbReference>
<keyword evidence="2" id="KW-0472">Membrane</keyword>
<keyword evidence="2" id="KW-0812">Transmembrane</keyword>
<feature type="region of interest" description="Disordered" evidence="1">
    <location>
        <begin position="410"/>
        <end position="429"/>
    </location>
</feature>
<evidence type="ECO:0000313" key="4">
    <source>
        <dbReference type="Proteomes" id="UP001164965"/>
    </source>
</evidence>
<accession>A0ABY6NZT5</accession>
<evidence type="ECO:0000256" key="1">
    <source>
        <dbReference type="SAM" id="MobiDB-lite"/>
    </source>
</evidence>
<feature type="transmembrane region" description="Helical" evidence="2">
    <location>
        <begin position="21"/>
        <end position="44"/>
    </location>
</feature>
<dbReference type="Pfam" id="PF07690">
    <property type="entry name" value="MFS_1"/>
    <property type="match status" value="1"/>
</dbReference>
<dbReference type="PANTHER" id="PTHR23542">
    <property type="match status" value="1"/>
</dbReference>
<dbReference type="InterPro" id="IPR011701">
    <property type="entry name" value="MFS"/>
</dbReference>
<keyword evidence="4" id="KW-1185">Reference proteome</keyword>
<name>A0ABY6NZT5_9NOCA</name>